<evidence type="ECO:0000256" key="1">
    <source>
        <dbReference type="ARBA" id="ARBA00001273"/>
    </source>
</evidence>
<comment type="caution">
    <text evidence="13">The sequence shown here is derived from an EMBL/GenBank/DDBJ whole genome shotgun (WGS) entry which is preliminary data.</text>
</comment>
<comment type="similarity">
    <text evidence="2 9 10">Belongs to the FBPase class 1 family.</text>
</comment>
<dbReference type="InterPro" id="IPR028343">
    <property type="entry name" value="FBPtase"/>
</dbReference>
<dbReference type="InterPro" id="IPR000146">
    <property type="entry name" value="FBPase_class-1"/>
</dbReference>
<dbReference type="PIRSF" id="PIRSF000904">
    <property type="entry name" value="FBPtase_SBPase"/>
    <property type="match status" value="1"/>
</dbReference>
<evidence type="ECO:0000256" key="5">
    <source>
        <dbReference type="ARBA" id="ARBA00022801"/>
    </source>
</evidence>
<dbReference type="GO" id="GO:0006002">
    <property type="term" value="P:fructose 6-phosphate metabolic process"/>
    <property type="evidence" value="ECO:0007669"/>
    <property type="project" value="TreeGrafter"/>
</dbReference>
<feature type="binding site" evidence="9">
    <location>
        <position position="275"/>
    </location>
    <ligand>
        <name>Mg(2+)</name>
        <dbReference type="ChEBI" id="CHEBI:18420"/>
        <label>2</label>
    </ligand>
</feature>
<dbReference type="AlphaFoldDB" id="A0A371X5B6"/>
<dbReference type="PANTHER" id="PTHR11556">
    <property type="entry name" value="FRUCTOSE-1,6-BISPHOSPHATASE-RELATED"/>
    <property type="match status" value="1"/>
</dbReference>
<comment type="cofactor">
    <cofactor evidence="9">
        <name>Mg(2+)</name>
        <dbReference type="ChEBI" id="CHEBI:18420"/>
    </cofactor>
    <text evidence="9">Binds 2 magnesium ions per subunit.</text>
</comment>
<feature type="binding site" evidence="9">
    <location>
        <position position="110"/>
    </location>
    <ligand>
        <name>Mg(2+)</name>
        <dbReference type="ChEBI" id="CHEBI:18420"/>
        <label>1</label>
    </ligand>
</feature>
<dbReference type="PRINTS" id="PR00115">
    <property type="entry name" value="F16BPHPHTASE"/>
</dbReference>
<feature type="binding site" evidence="9">
    <location>
        <position position="237"/>
    </location>
    <ligand>
        <name>substrate</name>
    </ligand>
</feature>
<dbReference type="EC" id="3.1.3.11" evidence="9"/>
<feature type="binding site" evidence="9">
    <location>
        <position position="108"/>
    </location>
    <ligand>
        <name>Mg(2+)</name>
        <dbReference type="ChEBI" id="CHEBI:18420"/>
        <label>2</label>
    </ligand>
</feature>
<protein>
    <recommendedName>
        <fullName evidence="9">Fructose-1,6-bisphosphatase class 1</fullName>
        <shortName evidence="9">FBPase class 1</shortName>
        <ecNumber evidence="9">3.1.3.11</ecNumber>
    </recommendedName>
    <alternativeName>
        <fullName evidence="9">D-fructose-1,6-bisphosphate 1-phosphohydrolase class 1</fullName>
    </alternativeName>
</protein>
<gene>
    <name evidence="9" type="primary">fbp</name>
    <name evidence="13" type="ORF">DYI37_08930</name>
</gene>
<proteinExistence type="inferred from homology"/>
<feature type="domain" description="Fructose-1-6-bisphosphatase class 1 C-terminal" evidence="12">
    <location>
        <begin position="193"/>
        <end position="325"/>
    </location>
</feature>
<dbReference type="CDD" id="cd00354">
    <property type="entry name" value="FBPase"/>
    <property type="match status" value="1"/>
</dbReference>
<dbReference type="GO" id="GO:0006000">
    <property type="term" value="P:fructose metabolic process"/>
    <property type="evidence" value="ECO:0007669"/>
    <property type="project" value="TreeGrafter"/>
</dbReference>
<dbReference type="NCBIfam" id="NF006779">
    <property type="entry name" value="PRK09293.1-3"/>
    <property type="match status" value="1"/>
</dbReference>
<evidence type="ECO:0000313" key="14">
    <source>
        <dbReference type="Proteomes" id="UP000264310"/>
    </source>
</evidence>
<dbReference type="GO" id="GO:0030388">
    <property type="term" value="P:fructose 1,6-bisphosphate metabolic process"/>
    <property type="evidence" value="ECO:0007669"/>
    <property type="project" value="TreeGrafter"/>
</dbReference>
<reference evidence="13 14" key="1">
    <citation type="submission" date="2018-08" db="EMBL/GenBank/DDBJ databases">
        <title>Fulvimarina sp. 85, whole genome shotgun sequence.</title>
        <authorList>
            <person name="Tuo L."/>
        </authorList>
    </citation>
    <scope>NUCLEOTIDE SEQUENCE [LARGE SCALE GENOMIC DNA]</scope>
    <source>
        <strain evidence="13 14">85</strain>
    </source>
</reference>
<accession>A0A371X5B6</accession>
<feature type="binding site" evidence="9">
    <location>
        <position position="111"/>
    </location>
    <ligand>
        <name>Mg(2+)</name>
        <dbReference type="ChEBI" id="CHEBI:18420"/>
        <label>2</label>
    </ligand>
</feature>
<comment type="caution">
    <text evidence="9">Lacks conserved residue(s) required for the propagation of feature annotation.</text>
</comment>
<evidence type="ECO:0000259" key="11">
    <source>
        <dbReference type="Pfam" id="PF00316"/>
    </source>
</evidence>
<sequence>MPSSLDAYLTSALEGAASGRPIADAIRHLCTAAVKVRNTIIEGGTSGDLGGQRGETNSDGDIQKELDVLADKAFLKAAKDSGFAFFGSEEQEGPVRLSEDGDLAIAIDPLDGSSNISTNVSIGTIFSILPVSAEQKANPDTVFRQKGANQLAAGFFTYGPQLHLVLTVGDGTHVFLFSPKFGGFVEQTASVSIEPRAKEFSANMSNYRHWDTHIRNYIDDLLAGAEGPREREFGMRYVGSLVADAYRILTRGGVFLYPGDERKGYQKGRLRLMYEANPVAMLVEQAGGAASDGTRRILDIEPESLHERVPFVFGSKREVERIARYIADSDALAERSPLFGKRSLFSS</sequence>
<comment type="subcellular location">
    <subcellularLocation>
        <location evidence="9">Cytoplasm</location>
    </subcellularLocation>
</comment>
<dbReference type="GO" id="GO:0005829">
    <property type="term" value="C:cytosol"/>
    <property type="evidence" value="ECO:0007669"/>
    <property type="project" value="TreeGrafter"/>
</dbReference>
<dbReference type="Pfam" id="PF00316">
    <property type="entry name" value="FBPase"/>
    <property type="match status" value="1"/>
</dbReference>
<evidence type="ECO:0000313" key="13">
    <source>
        <dbReference type="EMBL" id="RFC64423.1"/>
    </source>
</evidence>
<keyword evidence="14" id="KW-1185">Reference proteome</keyword>
<dbReference type="OrthoDB" id="9806756at2"/>
<dbReference type="Gene3D" id="3.30.540.10">
    <property type="entry name" value="Fructose-1,6-Bisphosphatase, subunit A, domain 1"/>
    <property type="match status" value="1"/>
</dbReference>
<feature type="binding site" evidence="9">
    <location>
        <position position="89"/>
    </location>
    <ligand>
        <name>Mg(2+)</name>
        <dbReference type="ChEBI" id="CHEBI:18420"/>
        <label>1</label>
    </ligand>
</feature>
<dbReference type="PIRSF" id="PIRSF500210">
    <property type="entry name" value="FBPtase"/>
    <property type="match status" value="1"/>
</dbReference>
<feature type="binding site" evidence="9">
    <location>
        <position position="203"/>
    </location>
    <ligand>
        <name>substrate</name>
    </ligand>
</feature>
<dbReference type="GO" id="GO:0006094">
    <property type="term" value="P:gluconeogenesis"/>
    <property type="evidence" value="ECO:0007669"/>
    <property type="project" value="UniProtKB-UniRule"/>
</dbReference>
<keyword evidence="5 9" id="KW-0378">Hydrolase</keyword>
<comment type="subunit">
    <text evidence="9">Homotetramer.</text>
</comment>
<evidence type="ECO:0000256" key="4">
    <source>
        <dbReference type="ARBA" id="ARBA00022723"/>
    </source>
</evidence>
<name>A0A371X5B6_9HYPH</name>
<feature type="binding site" evidence="9">
    <location>
        <begin position="111"/>
        <end position="114"/>
    </location>
    <ligand>
        <name>substrate</name>
    </ligand>
</feature>
<keyword evidence="4 9" id="KW-0479">Metal-binding</keyword>
<evidence type="ECO:0000256" key="6">
    <source>
        <dbReference type="ARBA" id="ARBA00022842"/>
    </source>
</evidence>
<evidence type="ECO:0000256" key="10">
    <source>
        <dbReference type="RuleBase" id="RU000508"/>
    </source>
</evidence>
<evidence type="ECO:0000256" key="9">
    <source>
        <dbReference type="HAMAP-Rule" id="MF_01855"/>
    </source>
</evidence>
<feature type="binding site" evidence="9">
    <location>
        <position position="108"/>
    </location>
    <ligand>
        <name>Mg(2+)</name>
        <dbReference type="ChEBI" id="CHEBI:18420"/>
        <label>1</label>
    </ligand>
</feature>
<dbReference type="Gene3D" id="3.40.190.80">
    <property type="match status" value="1"/>
</dbReference>
<dbReference type="Pfam" id="PF18913">
    <property type="entry name" value="FBPase_C"/>
    <property type="match status" value="1"/>
</dbReference>
<dbReference type="Proteomes" id="UP000264310">
    <property type="component" value="Unassembled WGS sequence"/>
</dbReference>
<dbReference type="HAMAP" id="MF_01855">
    <property type="entry name" value="FBPase_class1"/>
    <property type="match status" value="1"/>
</dbReference>
<dbReference type="GO" id="GO:0000287">
    <property type="term" value="F:magnesium ion binding"/>
    <property type="evidence" value="ECO:0007669"/>
    <property type="project" value="UniProtKB-UniRule"/>
</dbReference>
<keyword evidence="6 9" id="KW-0460">Magnesium</keyword>
<evidence type="ECO:0000259" key="12">
    <source>
        <dbReference type="Pfam" id="PF18913"/>
    </source>
</evidence>
<organism evidence="13 14">
    <name type="scientific">Fulvimarina endophytica</name>
    <dbReference type="NCBI Taxonomy" id="2293836"/>
    <lineage>
        <taxon>Bacteria</taxon>
        <taxon>Pseudomonadati</taxon>
        <taxon>Pseudomonadota</taxon>
        <taxon>Alphaproteobacteria</taxon>
        <taxon>Hyphomicrobiales</taxon>
        <taxon>Aurantimonadaceae</taxon>
        <taxon>Fulvimarina</taxon>
    </lineage>
</organism>
<dbReference type="EMBL" id="QURL01000003">
    <property type="protein sequence ID" value="RFC64423.1"/>
    <property type="molecule type" value="Genomic_DNA"/>
</dbReference>
<dbReference type="PANTHER" id="PTHR11556:SF35">
    <property type="entry name" value="SEDOHEPTULOSE-1,7-BISPHOSPHATASE, CHLOROPLASTIC"/>
    <property type="match status" value="1"/>
</dbReference>
<keyword evidence="7 9" id="KW-0119">Carbohydrate metabolism</keyword>
<evidence type="ECO:0000256" key="2">
    <source>
        <dbReference type="ARBA" id="ARBA00010941"/>
    </source>
</evidence>
<dbReference type="InterPro" id="IPR044015">
    <property type="entry name" value="FBPase_C_dom"/>
</dbReference>
<dbReference type="RefSeq" id="WP_116682840.1">
    <property type="nucleotide sequence ID" value="NZ_QURL01000003.1"/>
</dbReference>
<dbReference type="NCBIfam" id="NF006780">
    <property type="entry name" value="PRK09293.1-4"/>
    <property type="match status" value="1"/>
</dbReference>
<evidence type="ECO:0000256" key="8">
    <source>
        <dbReference type="ARBA" id="ARBA00024331"/>
    </source>
</evidence>
<evidence type="ECO:0000256" key="3">
    <source>
        <dbReference type="ARBA" id="ARBA00022490"/>
    </source>
</evidence>
<keyword evidence="3 9" id="KW-0963">Cytoplasm</keyword>
<comment type="catalytic activity">
    <reaction evidence="1 9">
        <text>beta-D-fructose 1,6-bisphosphate + H2O = beta-D-fructose 6-phosphate + phosphate</text>
        <dbReference type="Rhea" id="RHEA:11064"/>
        <dbReference type="ChEBI" id="CHEBI:15377"/>
        <dbReference type="ChEBI" id="CHEBI:32966"/>
        <dbReference type="ChEBI" id="CHEBI:43474"/>
        <dbReference type="ChEBI" id="CHEBI:57634"/>
        <dbReference type="EC" id="3.1.3.11"/>
    </reaction>
</comment>
<dbReference type="SUPFAM" id="SSF56655">
    <property type="entry name" value="Carbohydrate phosphatase"/>
    <property type="match status" value="1"/>
</dbReference>
<dbReference type="GO" id="GO:0042132">
    <property type="term" value="F:fructose 1,6-bisphosphate 1-phosphatase activity"/>
    <property type="evidence" value="ECO:0007669"/>
    <property type="project" value="UniProtKB-UniRule"/>
</dbReference>
<feature type="domain" description="Fructose-1-6-bisphosphatase class I N-terminal" evidence="11">
    <location>
        <begin position="27"/>
        <end position="185"/>
    </location>
</feature>
<dbReference type="GO" id="GO:0005986">
    <property type="term" value="P:sucrose biosynthetic process"/>
    <property type="evidence" value="ECO:0007669"/>
    <property type="project" value="TreeGrafter"/>
</dbReference>
<evidence type="ECO:0000256" key="7">
    <source>
        <dbReference type="ARBA" id="ARBA00023277"/>
    </source>
</evidence>
<dbReference type="InterPro" id="IPR033391">
    <property type="entry name" value="FBPase_N"/>
</dbReference>
<comment type="pathway">
    <text evidence="8">Carbohydrate biosynthesis.</text>
</comment>
<dbReference type="FunFam" id="3.40.190.80:FF:000011">
    <property type="entry name" value="Fructose-1,6-bisphosphatase class 1"/>
    <property type="match status" value="1"/>
</dbReference>